<comment type="caution">
    <text evidence="2">The sequence shown here is derived from an EMBL/GenBank/DDBJ whole genome shotgun (WGS) entry which is preliminary data.</text>
</comment>
<dbReference type="Gene3D" id="3.40.390.10">
    <property type="entry name" value="Collagenase (Catalytic Domain)"/>
    <property type="match status" value="1"/>
</dbReference>
<accession>A0AAN5I7Z5</accession>
<protein>
    <submittedName>
        <fullName evidence="2">Uncharacterized protein</fullName>
    </submittedName>
</protein>
<evidence type="ECO:0000256" key="1">
    <source>
        <dbReference type="SAM" id="MobiDB-lite"/>
    </source>
</evidence>
<name>A0AAN5I7Z5_9BILA</name>
<dbReference type="EMBL" id="BTRK01000005">
    <property type="protein sequence ID" value="GMR54525.1"/>
    <property type="molecule type" value="Genomic_DNA"/>
</dbReference>
<organism evidence="2 3">
    <name type="scientific">Pristionchus mayeri</name>
    <dbReference type="NCBI Taxonomy" id="1317129"/>
    <lineage>
        <taxon>Eukaryota</taxon>
        <taxon>Metazoa</taxon>
        <taxon>Ecdysozoa</taxon>
        <taxon>Nematoda</taxon>
        <taxon>Chromadorea</taxon>
        <taxon>Rhabditida</taxon>
        <taxon>Rhabditina</taxon>
        <taxon>Diplogasteromorpha</taxon>
        <taxon>Diplogasteroidea</taxon>
        <taxon>Neodiplogasteridae</taxon>
        <taxon>Pristionchus</taxon>
    </lineage>
</organism>
<sequence length="100" mass="10776">SNCFEIQRFGDHSCDDVRLNGVVSLMPEFSAAFGCKAGDREYSTEASSCYLFGPLSGVDRTNEKTESNHKKELIDDSSEIEGSGSGEEPSGSLSNDELLS</sequence>
<reference evidence="3" key="1">
    <citation type="submission" date="2022-10" db="EMBL/GenBank/DDBJ databases">
        <title>Genome assembly of Pristionchus species.</title>
        <authorList>
            <person name="Yoshida K."/>
            <person name="Sommer R.J."/>
        </authorList>
    </citation>
    <scope>NUCLEOTIDE SEQUENCE [LARGE SCALE GENOMIC DNA]</scope>
    <source>
        <strain evidence="3">RS5460</strain>
    </source>
</reference>
<keyword evidence="3" id="KW-1185">Reference proteome</keyword>
<feature type="compositionally biased region" description="Basic and acidic residues" evidence="1">
    <location>
        <begin position="60"/>
        <end position="74"/>
    </location>
</feature>
<feature type="compositionally biased region" description="Low complexity" evidence="1">
    <location>
        <begin position="80"/>
        <end position="94"/>
    </location>
</feature>
<proteinExistence type="predicted"/>
<dbReference type="AlphaFoldDB" id="A0AAN5I7Z5"/>
<dbReference type="SUPFAM" id="SSF55486">
    <property type="entry name" value="Metalloproteases ('zincins'), catalytic domain"/>
    <property type="match status" value="1"/>
</dbReference>
<dbReference type="InterPro" id="IPR024079">
    <property type="entry name" value="MetalloPept_cat_dom_sf"/>
</dbReference>
<feature type="region of interest" description="Disordered" evidence="1">
    <location>
        <begin position="54"/>
        <end position="100"/>
    </location>
</feature>
<dbReference type="Proteomes" id="UP001328107">
    <property type="component" value="Unassembled WGS sequence"/>
</dbReference>
<dbReference type="GO" id="GO:0008237">
    <property type="term" value="F:metallopeptidase activity"/>
    <property type="evidence" value="ECO:0007669"/>
    <property type="project" value="InterPro"/>
</dbReference>
<evidence type="ECO:0000313" key="3">
    <source>
        <dbReference type="Proteomes" id="UP001328107"/>
    </source>
</evidence>
<gene>
    <name evidence="2" type="ORF">PMAYCL1PPCAC_24720</name>
</gene>
<evidence type="ECO:0000313" key="2">
    <source>
        <dbReference type="EMBL" id="GMR54525.1"/>
    </source>
</evidence>
<feature type="non-terminal residue" evidence="2">
    <location>
        <position position="1"/>
    </location>
</feature>